<evidence type="ECO:0000256" key="8">
    <source>
        <dbReference type="ARBA" id="ARBA00023288"/>
    </source>
</evidence>
<dbReference type="GO" id="GO:0046872">
    <property type="term" value="F:metal ion binding"/>
    <property type="evidence" value="ECO:0007669"/>
    <property type="project" value="UniProtKB-KW"/>
</dbReference>
<dbReference type="PANTHER" id="PTHR10218:SF369">
    <property type="entry name" value="GUANINE NUCLEOTIDE-BINDING PROTEIN ALPHA-2 SUBUNIT"/>
    <property type="match status" value="1"/>
</dbReference>
<dbReference type="FunFam" id="3.40.50.300:FF:000720">
    <property type="entry name" value="Guanine nucleotide-binding protein G(k) subunit alpha"/>
    <property type="match status" value="1"/>
</dbReference>
<dbReference type="OrthoDB" id="5817230at2759"/>
<keyword evidence="12" id="KW-1185">Reference proteome</keyword>
<dbReference type="GO" id="GO:0005737">
    <property type="term" value="C:cytoplasm"/>
    <property type="evidence" value="ECO:0007669"/>
    <property type="project" value="TreeGrafter"/>
</dbReference>
<comment type="caution">
    <text evidence="11">The sequence shown here is derived from an EMBL/GenBank/DDBJ whole genome shotgun (WGS) entry which is preliminary data.</text>
</comment>
<dbReference type="CDD" id="cd00066">
    <property type="entry name" value="G-alpha"/>
    <property type="match status" value="1"/>
</dbReference>
<keyword evidence="4 10" id="KW-0460">Magnesium</keyword>
<dbReference type="PROSITE" id="PS51882">
    <property type="entry name" value="G_ALPHA"/>
    <property type="match status" value="1"/>
</dbReference>
<protein>
    <submittedName>
        <fullName evidence="11">Uncharacterized protein</fullName>
    </submittedName>
</protein>
<dbReference type="Proteomes" id="UP000559256">
    <property type="component" value="Unassembled WGS sequence"/>
</dbReference>
<feature type="binding site" evidence="9">
    <location>
        <begin position="285"/>
        <end position="288"/>
    </location>
    <ligand>
        <name>GTP</name>
        <dbReference type="ChEBI" id="CHEBI:37565"/>
    </ligand>
</feature>
<evidence type="ECO:0000256" key="5">
    <source>
        <dbReference type="ARBA" id="ARBA00023134"/>
    </source>
</evidence>
<dbReference type="PANTHER" id="PTHR10218">
    <property type="entry name" value="GTP-BINDING PROTEIN ALPHA SUBUNIT"/>
    <property type="match status" value="1"/>
</dbReference>
<dbReference type="Gene3D" id="3.40.50.300">
    <property type="entry name" value="P-loop containing nucleotide triphosphate hydrolases"/>
    <property type="match status" value="1"/>
</dbReference>
<dbReference type="EMBL" id="JAACJM010000024">
    <property type="protein sequence ID" value="KAF5366288.1"/>
    <property type="molecule type" value="Genomic_DNA"/>
</dbReference>
<evidence type="ECO:0000256" key="4">
    <source>
        <dbReference type="ARBA" id="ARBA00022842"/>
    </source>
</evidence>
<dbReference type="SUPFAM" id="SSF52540">
    <property type="entry name" value="P-loop containing nucleoside triphosphate hydrolases"/>
    <property type="match status" value="1"/>
</dbReference>
<feature type="binding site" evidence="10">
    <location>
        <position position="58"/>
    </location>
    <ligand>
        <name>Mg(2+)</name>
        <dbReference type="ChEBI" id="CHEBI:18420"/>
    </ligand>
</feature>
<keyword evidence="7" id="KW-0807">Transducer</keyword>
<dbReference type="AlphaFoldDB" id="A0A8H5GJT7"/>
<reference evidence="11 12" key="1">
    <citation type="journal article" date="2020" name="ISME J.">
        <title>Uncovering the hidden diversity of litter-decomposition mechanisms in mushroom-forming fungi.</title>
        <authorList>
            <person name="Floudas D."/>
            <person name="Bentzer J."/>
            <person name="Ahren D."/>
            <person name="Johansson T."/>
            <person name="Persson P."/>
            <person name="Tunlid A."/>
        </authorList>
    </citation>
    <scope>NUCLEOTIDE SEQUENCE [LARGE SCALE GENOMIC DNA]</scope>
    <source>
        <strain evidence="11 12">CBS 291.85</strain>
    </source>
</reference>
<evidence type="ECO:0000256" key="10">
    <source>
        <dbReference type="PIRSR" id="PIRSR601019-2"/>
    </source>
</evidence>
<dbReference type="InterPro" id="IPR027417">
    <property type="entry name" value="P-loop_NTPase"/>
</dbReference>
<keyword evidence="1" id="KW-0519">Myristate</keyword>
<dbReference type="GO" id="GO:0005834">
    <property type="term" value="C:heterotrimeric G-protein complex"/>
    <property type="evidence" value="ECO:0007669"/>
    <property type="project" value="InterPro"/>
</dbReference>
<gene>
    <name evidence="11" type="ORF">D9758_005794</name>
</gene>
<dbReference type="SUPFAM" id="SSF47895">
    <property type="entry name" value="Transducin (alpha subunit), insertion domain"/>
    <property type="match status" value="1"/>
</dbReference>
<dbReference type="InterPro" id="IPR002975">
    <property type="entry name" value="Fungi_Gprotein_alpha"/>
</dbReference>
<dbReference type="InterPro" id="IPR001019">
    <property type="entry name" value="Gprotein_alpha_su"/>
</dbReference>
<dbReference type="GO" id="GO:0001664">
    <property type="term" value="F:G protein-coupled receptor binding"/>
    <property type="evidence" value="ECO:0007669"/>
    <property type="project" value="InterPro"/>
</dbReference>
<dbReference type="Gene3D" id="1.10.400.10">
    <property type="entry name" value="GI Alpha 1, domain 2-like"/>
    <property type="match status" value="1"/>
</dbReference>
<keyword evidence="3 9" id="KW-0547">Nucleotide-binding</keyword>
<keyword evidence="6" id="KW-0564">Palmitate</keyword>
<evidence type="ECO:0000313" key="11">
    <source>
        <dbReference type="EMBL" id="KAF5366288.1"/>
    </source>
</evidence>
<keyword evidence="5 9" id="KW-0342">GTP-binding</keyword>
<accession>A0A8H5GJT7</accession>
<dbReference type="PRINTS" id="PR01241">
    <property type="entry name" value="GPROTEINAFNG"/>
</dbReference>
<evidence type="ECO:0000256" key="1">
    <source>
        <dbReference type="ARBA" id="ARBA00022707"/>
    </source>
</evidence>
<name>A0A8H5GJT7_9AGAR</name>
<proteinExistence type="predicted"/>
<dbReference type="GO" id="GO:0007189">
    <property type="term" value="P:adenylate cyclase-activating G protein-coupled receptor signaling pathway"/>
    <property type="evidence" value="ECO:0007669"/>
    <property type="project" value="TreeGrafter"/>
</dbReference>
<dbReference type="GO" id="GO:0005525">
    <property type="term" value="F:GTP binding"/>
    <property type="evidence" value="ECO:0007669"/>
    <property type="project" value="UniProtKB-KW"/>
</dbReference>
<dbReference type="PRINTS" id="PR00318">
    <property type="entry name" value="GPROTEINA"/>
</dbReference>
<dbReference type="GO" id="GO:0003924">
    <property type="term" value="F:GTPase activity"/>
    <property type="evidence" value="ECO:0007669"/>
    <property type="project" value="InterPro"/>
</dbReference>
<dbReference type="Pfam" id="PF00503">
    <property type="entry name" value="G-alpha"/>
    <property type="match status" value="1"/>
</dbReference>
<dbReference type="GO" id="GO:0031683">
    <property type="term" value="F:G-protein beta/gamma-subunit complex binding"/>
    <property type="evidence" value="ECO:0007669"/>
    <property type="project" value="InterPro"/>
</dbReference>
<keyword evidence="8" id="KW-0449">Lipoprotein</keyword>
<keyword evidence="2 10" id="KW-0479">Metal-binding</keyword>
<evidence type="ECO:0000256" key="2">
    <source>
        <dbReference type="ARBA" id="ARBA00022723"/>
    </source>
</evidence>
<evidence type="ECO:0000313" key="12">
    <source>
        <dbReference type="Proteomes" id="UP000559256"/>
    </source>
</evidence>
<evidence type="ECO:0000256" key="7">
    <source>
        <dbReference type="ARBA" id="ARBA00023224"/>
    </source>
</evidence>
<dbReference type="SMART" id="SM00275">
    <property type="entry name" value="G_alpha"/>
    <property type="match status" value="1"/>
</dbReference>
<evidence type="ECO:0000256" key="6">
    <source>
        <dbReference type="ARBA" id="ARBA00023139"/>
    </source>
</evidence>
<organism evidence="11 12">
    <name type="scientific">Tetrapyrgos nigripes</name>
    <dbReference type="NCBI Taxonomy" id="182062"/>
    <lineage>
        <taxon>Eukaryota</taxon>
        <taxon>Fungi</taxon>
        <taxon>Dikarya</taxon>
        <taxon>Basidiomycota</taxon>
        <taxon>Agaricomycotina</taxon>
        <taxon>Agaricomycetes</taxon>
        <taxon>Agaricomycetidae</taxon>
        <taxon>Agaricales</taxon>
        <taxon>Marasmiineae</taxon>
        <taxon>Marasmiaceae</taxon>
        <taxon>Tetrapyrgos</taxon>
    </lineage>
</organism>
<evidence type="ECO:0000256" key="3">
    <source>
        <dbReference type="ARBA" id="ARBA00022741"/>
    </source>
</evidence>
<evidence type="ECO:0000256" key="9">
    <source>
        <dbReference type="PIRSR" id="PIRSR601019-1"/>
    </source>
</evidence>
<sequence>MFDCILHRNEKCKAMKRKERSDEIDSQIREDSIRRKRRSGPWKEWRVVVLGAEGSGRSTIFKQMRIMHQGGYSEEERRMYRSDIFQHVLRSVEDVLSVIHELGLAYAEEDPLVKYVSEHSPTEDPASLSSELVSGTDRFWHDQLVKSVVEQHGSWGDHFEDNGHHFLSQITRIGSPDYVPTDQDILLARTSKTGTIMETTFSIEEQPIYLYALVRNNSLLYRNSPLDFFDSMTSAIFCVSLSDYDKVKGGGEAEKQNRLADSLALWKGIVNSPLFYPCCLILFLNKLDVFRRKLPKVPLEAYFPDYIGGNDVTKAATYILDEFKRASQTRRTVVYPQ</sequence>
<dbReference type="InterPro" id="IPR011025">
    <property type="entry name" value="GproteinA_insert"/>
</dbReference>